<dbReference type="RefSeq" id="YP_010798208.1">
    <property type="nucleotide sequence ID" value="NC_076362.1"/>
</dbReference>
<dbReference type="GeneID" id="80536314"/>
<organism evidence="2 3">
    <name type="scientific">Capybara genomovirus 5</name>
    <dbReference type="NCBI Taxonomy" id="2582944"/>
    <lineage>
        <taxon>Viruses</taxon>
        <taxon>Monodnaviria</taxon>
        <taxon>Shotokuvirae</taxon>
        <taxon>Cressdnaviricota</taxon>
        <taxon>Repensiviricetes</taxon>
        <taxon>Geplafuvirales</taxon>
        <taxon>Genomoviridae</taxon>
        <taxon>Gemyduguivirus</taxon>
        <taxon>Gemyduguivirus hydro3</taxon>
    </lineage>
</organism>
<dbReference type="KEGG" id="vg:80536314"/>
<accession>A0A4P8W4S7</accession>
<gene>
    <name evidence="2" type="primary">cp</name>
</gene>
<evidence type="ECO:0000313" key="2">
    <source>
        <dbReference type="EMBL" id="QCS35890.1"/>
    </source>
</evidence>
<proteinExistence type="predicted"/>
<sequence length="287" mass="32790">MAYRRRYTRRSRRPLRTTRSTRSRYSRRTRRAPFRKSTRMSKRRILNTSSVKKQDNMLAVSLDASGGTPQQRAFDVPGTGALFVWCATARDRGTSSGSDATASSVRERDAVYMRGLKESIIMSTNSAASWRWRRICFTVKGQPLGSSVVSETNSGWVRQLWNRAGSPFASVVASLMFRGTQGVDWQDVFVAKVDTNNIKVCYDRLRTLSSGNQLGKFFRDKRWYPMNKTLVYQNDESGEGESNEFFSTNGRAGMGDYYIIDYIDCATLNTADTLKFQPEATLYWHER</sequence>
<dbReference type="Proteomes" id="UP000682007">
    <property type="component" value="Segment"/>
</dbReference>
<name>A0A4P8W4S7_9VIRU</name>
<evidence type="ECO:0000313" key="3">
    <source>
        <dbReference type="Proteomes" id="UP000682007"/>
    </source>
</evidence>
<keyword evidence="3" id="KW-1185">Reference proteome</keyword>
<evidence type="ECO:0000256" key="1">
    <source>
        <dbReference type="SAM" id="MobiDB-lite"/>
    </source>
</evidence>
<reference evidence="2" key="1">
    <citation type="submission" date="2019-02" db="EMBL/GenBank/DDBJ databases">
        <title>Diverse ssDNA viruses associated with Capybara (Hydrochoerus hydrochaeris) in Brazil.</title>
        <authorList>
            <person name="Fontenele R.S."/>
            <person name="Lamas N.S."/>
            <person name="Lacorte C."/>
            <person name="Varsani A."/>
            <person name="Ribeiro S.G."/>
        </authorList>
    </citation>
    <scope>NUCLEOTIDE SEQUENCE</scope>
    <source>
        <strain evidence="2">Cap1_2730</strain>
    </source>
</reference>
<feature type="region of interest" description="Disordered" evidence="1">
    <location>
        <begin position="1"/>
        <end position="42"/>
    </location>
</feature>
<protein>
    <submittedName>
        <fullName evidence="2">Capsid protein</fullName>
    </submittedName>
</protein>
<dbReference type="EMBL" id="MK483077">
    <property type="protein sequence ID" value="QCS35890.1"/>
    <property type="molecule type" value="Genomic_DNA"/>
</dbReference>